<dbReference type="CDD" id="cd07989">
    <property type="entry name" value="LPLAT_AGPAT-like"/>
    <property type="match status" value="1"/>
</dbReference>
<dbReference type="Pfam" id="PF01553">
    <property type="entry name" value="Acyltransferase"/>
    <property type="match status" value="1"/>
</dbReference>
<dbReference type="GO" id="GO:0005886">
    <property type="term" value="C:plasma membrane"/>
    <property type="evidence" value="ECO:0007669"/>
    <property type="project" value="TreeGrafter"/>
</dbReference>
<reference evidence="4 5" key="1">
    <citation type="submission" date="2017-02" db="EMBL/GenBank/DDBJ databases">
        <authorList>
            <person name="Peterson S.W."/>
        </authorList>
    </citation>
    <scope>NUCLEOTIDE SEQUENCE [LARGE SCALE GENOMIC DNA]</scope>
    <source>
        <strain evidence="4 5">DSM 45154</strain>
    </source>
</reference>
<keyword evidence="1 4" id="KW-0808">Transferase</keyword>
<keyword evidence="5" id="KW-1185">Reference proteome</keyword>
<organism evidence="4 5">
    <name type="scientific">Marinactinospora thermotolerans DSM 45154</name>
    <dbReference type="NCBI Taxonomy" id="1122192"/>
    <lineage>
        <taxon>Bacteria</taxon>
        <taxon>Bacillati</taxon>
        <taxon>Actinomycetota</taxon>
        <taxon>Actinomycetes</taxon>
        <taxon>Streptosporangiales</taxon>
        <taxon>Nocardiopsidaceae</taxon>
        <taxon>Marinactinospora</taxon>
    </lineage>
</organism>
<dbReference type="STRING" id="1122192.SAMN02745673_04851"/>
<evidence type="ECO:0000313" key="4">
    <source>
        <dbReference type="EMBL" id="SKA38626.1"/>
    </source>
</evidence>
<evidence type="ECO:0000256" key="2">
    <source>
        <dbReference type="ARBA" id="ARBA00023315"/>
    </source>
</evidence>
<proteinExistence type="predicted"/>
<evidence type="ECO:0000259" key="3">
    <source>
        <dbReference type="SMART" id="SM00563"/>
    </source>
</evidence>
<dbReference type="SUPFAM" id="SSF69593">
    <property type="entry name" value="Glycerol-3-phosphate (1)-acyltransferase"/>
    <property type="match status" value="1"/>
</dbReference>
<dbReference type="SMART" id="SM00563">
    <property type="entry name" value="PlsC"/>
    <property type="match status" value="1"/>
</dbReference>
<evidence type="ECO:0000313" key="5">
    <source>
        <dbReference type="Proteomes" id="UP000190637"/>
    </source>
</evidence>
<dbReference type="PANTHER" id="PTHR10434:SF11">
    <property type="entry name" value="1-ACYL-SN-GLYCEROL-3-PHOSPHATE ACYLTRANSFERASE"/>
    <property type="match status" value="1"/>
</dbReference>
<evidence type="ECO:0000256" key="1">
    <source>
        <dbReference type="ARBA" id="ARBA00022679"/>
    </source>
</evidence>
<dbReference type="EMBL" id="FUWS01000020">
    <property type="protein sequence ID" value="SKA38626.1"/>
    <property type="molecule type" value="Genomic_DNA"/>
</dbReference>
<dbReference type="AlphaFoldDB" id="A0A1T4TDX7"/>
<dbReference type="Proteomes" id="UP000190637">
    <property type="component" value="Unassembled WGS sequence"/>
</dbReference>
<dbReference type="OrthoDB" id="9806008at2"/>
<dbReference type="GO" id="GO:0006654">
    <property type="term" value="P:phosphatidic acid biosynthetic process"/>
    <property type="evidence" value="ECO:0007669"/>
    <property type="project" value="TreeGrafter"/>
</dbReference>
<keyword evidence="2 4" id="KW-0012">Acyltransferase</keyword>
<gene>
    <name evidence="4" type="ORF">SAMN02745673_04851</name>
</gene>
<dbReference type="InterPro" id="IPR002123">
    <property type="entry name" value="Plipid/glycerol_acylTrfase"/>
</dbReference>
<accession>A0A1T4TDX7</accession>
<protein>
    <submittedName>
        <fullName evidence="4">1-acyl-sn-glycerol-3-phosphate acyltransferase</fullName>
    </submittedName>
</protein>
<name>A0A1T4TDX7_9ACTN</name>
<dbReference type="PANTHER" id="PTHR10434">
    <property type="entry name" value="1-ACYL-SN-GLYCEROL-3-PHOSPHATE ACYLTRANSFERASE"/>
    <property type="match status" value="1"/>
</dbReference>
<feature type="domain" description="Phospholipid/glycerol acyltransferase" evidence="3">
    <location>
        <begin position="34"/>
        <end position="153"/>
    </location>
</feature>
<dbReference type="GO" id="GO:0003841">
    <property type="term" value="F:1-acylglycerol-3-phosphate O-acyltransferase activity"/>
    <property type="evidence" value="ECO:0007669"/>
    <property type="project" value="TreeGrafter"/>
</dbReference>
<sequence length="224" mass="24217">MLYDMTRRIGSLLGRAVYRPTIEGVEHIPATGPVLLASNHLSFCDSVVIPLAVPRRVRFLAKAEYFEGAGVRGRLSKATFSALGAVPVRRGRGRDAVDALEIGLRILKDGEAFAIYPEGSRSPDGRLYRGRTGVAHLALTSHAPVVPVALSGTQEIQPIGARLPRVRPIRIRFGAPLDFSFGYDHLKPGRARRVVTDEIMAAIQALSGQEEAGGYNEHASRAEG</sequence>